<dbReference type="Proteomes" id="UP000018208">
    <property type="component" value="Unassembled WGS sequence"/>
</dbReference>
<feature type="domain" description="EGF-like" evidence="1">
    <location>
        <begin position="631"/>
        <end position="673"/>
    </location>
</feature>
<evidence type="ECO:0000313" key="2">
    <source>
        <dbReference type="EMBL" id="KAH0575871.1"/>
    </source>
</evidence>
<proteinExistence type="predicted"/>
<feature type="domain" description="EGF-like" evidence="1">
    <location>
        <begin position="419"/>
        <end position="451"/>
    </location>
</feature>
<feature type="domain" description="EGF-like" evidence="1">
    <location>
        <begin position="342"/>
        <end position="377"/>
    </location>
</feature>
<dbReference type="SMART" id="SM00181">
    <property type="entry name" value="EGF"/>
    <property type="match status" value="4"/>
</dbReference>
<name>A0A9P8S0M6_9EUKA</name>
<dbReference type="KEGG" id="ssao:94295423"/>
<comment type="caution">
    <text evidence="2">The sequence shown here is derived from an EMBL/GenBank/DDBJ whole genome shotgun (WGS) entry which is preliminary data.</text>
</comment>
<evidence type="ECO:0000313" key="3">
    <source>
        <dbReference type="Proteomes" id="UP000018208"/>
    </source>
</evidence>
<sequence>MSMYGNCQHKMTSDGCLSNSYCPPKNEQEDTACRQCDVNMMPGIYCNCQDNLRLNCSQCNGIFCQACITGFVLQKDKCELQKGNCSLSQNTCPHNTFCQRQNTKSCQSCYNISILDKCNCAGTMIQGCLNCDQNKCLTCISSLILYNGNCVDSIPRIDCRNIGARCPTGTYCRQPEKICSSCAYLDQTGSPNNLLCECYGKLITGCAECSVKGCQRCHSGLRYTYGACQVPGDCKRSETSFSCSMKFYCDPDNDCMPCETMKQHGGCHCNSTRKMFECMICGPNLDCAVCKFGFLLVSLSIGKDCAANYCTEDETQCSNGYYCPEVRGTTECLKCSGTQPAPCKCFYMQNCLTCNLDSKMCDLCLPGFVKNRENQCVAKTNVCSPQQNSDNCDSGFVCLGKAGDDCKNCQYLTIDKQCNCDGNLIENCLKCNGKLCRQCPIGFLLVSGECIPNRCGETISTQNCLSDYYCPKESTQIASPCLKCDAQQQECKCGNLQHCQTCGSAVDTCSKCFYGYEKSPSTQHCQLKTNICDYANGSTICFSGNYCKDSFGDPCVSCTNLTEGQKCNCGGKVFLQCLECSTNSCAKCLYGYFLFNGNCVENICFSGGSSNNCLVGTYCPPGSGEKVNCIECSASSPDICSCGANNCQTCGSIQNTCGSCIIGYQLDKDNQCTLKPNICDTNNRSSLCNDNYYCKSTFGNSCSSCGQIQQGERCRCDGSEIANCIVCSQQKCQQCLSGFKLYENTCVTNMCDDAAGLRNASLDSNVLLAPYLELSVRSAQQISTVNVNAMVLKTVILAVKLMEHAKIASMGIK</sequence>
<protein>
    <submittedName>
        <fullName evidence="2">Cysteine-rich protein</fullName>
    </submittedName>
</protein>
<keyword evidence="3" id="KW-1185">Reference proteome</keyword>
<organism evidence="2 3">
    <name type="scientific">Spironucleus salmonicida</name>
    <dbReference type="NCBI Taxonomy" id="348837"/>
    <lineage>
        <taxon>Eukaryota</taxon>
        <taxon>Metamonada</taxon>
        <taxon>Diplomonadida</taxon>
        <taxon>Hexamitidae</taxon>
        <taxon>Hexamitinae</taxon>
        <taxon>Spironucleus</taxon>
    </lineage>
</organism>
<dbReference type="RefSeq" id="XP_067766644.1">
    <property type="nucleotide sequence ID" value="XM_067905327.1"/>
</dbReference>
<dbReference type="OrthoDB" id="19138at2759"/>
<accession>A0A9P8S0M6</accession>
<gene>
    <name evidence="2" type="ORF">SS50377_21400</name>
</gene>
<feature type="domain" description="EGF-like" evidence="1">
    <location>
        <begin position="47"/>
        <end position="79"/>
    </location>
</feature>
<reference evidence="2 3" key="1">
    <citation type="journal article" date="2014" name="PLoS Genet.">
        <title>The Genome of Spironucleus salmonicida Highlights a Fish Pathogen Adapted to Fluctuating Environments.</title>
        <authorList>
            <person name="Xu F."/>
            <person name="Jerlstrom-Hultqvist J."/>
            <person name="Einarsson E."/>
            <person name="Astvaldsson A."/>
            <person name="Svard S.G."/>
            <person name="Andersson J.O."/>
        </authorList>
    </citation>
    <scope>NUCLEOTIDE SEQUENCE [LARGE SCALE GENOMIC DNA]</scope>
    <source>
        <strain evidence="2 3">ATCC 50377</strain>
    </source>
</reference>
<evidence type="ECO:0000259" key="1">
    <source>
        <dbReference type="SMART" id="SM00181"/>
    </source>
</evidence>
<dbReference type="EMBL" id="AUWU02000002">
    <property type="protein sequence ID" value="KAH0575871.1"/>
    <property type="molecule type" value="Genomic_DNA"/>
</dbReference>
<dbReference type="GeneID" id="94295423"/>
<dbReference type="AlphaFoldDB" id="A0A9P8S0M6"/>
<dbReference type="InterPro" id="IPR000742">
    <property type="entry name" value="EGF"/>
</dbReference>